<reference evidence="1 2" key="1">
    <citation type="submission" date="2023-09" db="EMBL/GenBank/DDBJ databases">
        <authorList>
            <person name="Rey-Velasco X."/>
        </authorList>
    </citation>
    <scope>NUCLEOTIDE SEQUENCE [LARGE SCALE GENOMIC DNA]</scope>
    <source>
        <strain evidence="1 2">F225</strain>
    </source>
</reference>
<proteinExistence type="predicted"/>
<gene>
    <name evidence="1" type="ORF">RM541_04265</name>
</gene>
<keyword evidence="2" id="KW-1185">Reference proteome</keyword>
<evidence type="ECO:0008006" key="3">
    <source>
        <dbReference type="Google" id="ProtNLM"/>
    </source>
</evidence>
<sequence length="61" mass="7176">MKNLMNEGTSIDELVERLREVLNEIEGLQQPFKENQVLWTKEETADFFQVSLQTLHNLEKA</sequence>
<comment type="caution">
    <text evidence="1">The sequence shown here is derived from an EMBL/GenBank/DDBJ whole genome shotgun (WGS) entry which is preliminary data.</text>
</comment>
<dbReference type="EMBL" id="JAVRHN010000003">
    <property type="protein sequence ID" value="MDT0685562.1"/>
    <property type="molecule type" value="Genomic_DNA"/>
</dbReference>
<organism evidence="1 2">
    <name type="scientific">Autumnicola psychrophila</name>
    <dbReference type="NCBI Taxonomy" id="3075592"/>
    <lineage>
        <taxon>Bacteria</taxon>
        <taxon>Pseudomonadati</taxon>
        <taxon>Bacteroidota</taxon>
        <taxon>Flavobacteriia</taxon>
        <taxon>Flavobacteriales</taxon>
        <taxon>Flavobacteriaceae</taxon>
        <taxon>Autumnicola</taxon>
    </lineage>
</organism>
<name>A0ABU3DPC0_9FLAO</name>
<dbReference type="Proteomes" id="UP001253848">
    <property type="component" value="Unassembled WGS sequence"/>
</dbReference>
<evidence type="ECO:0000313" key="2">
    <source>
        <dbReference type="Proteomes" id="UP001253848"/>
    </source>
</evidence>
<dbReference type="RefSeq" id="WP_311498982.1">
    <property type="nucleotide sequence ID" value="NZ_JAVRHN010000003.1"/>
</dbReference>
<accession>A0ABU3DPC0</accession>
<evidence type="ECO:0000313" key="1">
    <source>
        <dbReference type="EMBL" id="MDT0685562.1"/>
    </source>
</evidence>
<protein>
    <recommendedName>
        <fullName evidence="3">Helix-turn-helix domain-containing protein</fullName>
    </recommendedName>
</protein>